<proteinExistence type="predicted"/>
<evidence type="ECO:0008006" key="2">
    <source>
        <dbReference type="Google" id="ProtNLM"/>
    </source>
</evidence>
<evidence type="ECO:0000313" key="1">
    <source>
        <dbReference type="EMBL" id="GAG38027.1"/>
    </source>
</evidence>
<organism evidence="1">
    <name type="scientific">marine sediment metagenome</name>
    <dbReference type="NCBI Taxonomy" id="412755"/>
    <lineage>
        <taxon>unclassified sequences</taxon>
        <taxon>metagenomes</taxon>
        <taxon>ecological metagenomes</taxon>
    </lineage>
</organism>
<sequence length="81" mass="9051">MDQPSPSAHELGAVATVNWAADEMLADLELSPLTKRTYRHGLNALIRHLHIADENDEAAEALAPYPIARIDEQTLSTFNRW</sequence>
<dbReference type="AlphaFoldDB" id="X0XRT4"/>
<protein>
    <recommendedName>
        <fullName evidence="2">Core-binding (CB) domain-containing protein</fullName>
    </recommendedName>
</protein>
<dbReference type="EMBL" id="BARS01047253">
    <property type="protein sequence ID" value="GAG38027.1"/>
    <property type="molecule type" value="Genomic_DNA"/>
</dbReference>
<reference evidence="1" key="1">
    <citation type="journal article" date="2014" name="Front. Microbiol.">
        <title>High frequency of phylogenetically diverse reductive dehalogenase-homologous genes in deep subseafloor sedimentary metagenomes.</title>
        <authorList>
            <person name="Kawai M."/>
            <person name="Futagami T."/>
            <person name="Toyoda A."/>
            <person name="Takaki Y."/>
            <person name="Nishi S."/>
            <person name="Hori S."/>
            <person name="Arai W."/>
            <person name="Tsubouchi T."/>
            <person name="Morono Y."/>
            <person name="Uchiyama I."/>
            <person name="Ito T."/>
            <person name="Fujiyama A."/>
            <person name="Inagaki F."/>
            <person name="Takami H."/>
        </authorList>
    </citation>
    <scope>NUCLEOTIDE SEQUENCE</scope>
    <source>
        <strain evidence="1">Expedition CK06-06</strain>
    </source>
</reference>
<accession>X0XRT4</accession>
<name>X0XRT4_9ZZZZ</name>
<gene>
    <name evidence="1" type="ORF">S01H1_71004</name>
</gene>
<comment type="caution">
    <text evidence="1">The sequence shown here is derived from an EMBL/GenBank/DDBJ whole genome shotgun (WGS) entry which is preliminary data.</text>
</comment>
<feature type="non-terminal residue" evidence="1">
    <location>
        <position position="81"/>
    </location>
</feature>